<proteinExistence type="predicted"/>
<dbReference type="Proteomes" id="UP000070133">
    <property type="component" value="Unassembled WGS sequence"/>
</dbReference>
<accession>A0A139HCL3</accession>
<evidence type="ECO:0000256" key="1">
    <source>
        <dbReference type="SAM" id="MobiDB-lite"/>
    </source>
</evidence>
<dbReference type="AlphaFoldDB" id="A0A139HCL3"/>
<evidence type="ECO:0000313" key="3">
    <source>
        <dbReference type="Proteomes" id="UP000070133"/>
    </source>
</evidence>
<dbReference type="EMBL" id="LFZN01000079">
    <property type="protein sequence ID" value="KXT00152.1"/>
    <property type="molecule type" value="Genomic_DNA"/>
</dbReference>
<name>A0A139HCL3_9PEZI</name>
<gene>
    <name evidence="2" type="ORF">AC578_3307</name>
</gene>
<sequence>MASTPTPTPSSRPSASSDDATDSESDRRKRTLAVATPDMRRPSTVSSLSPGIQRPEEARRSSIMPSDARRSSILPSSVYNTSNYSRSRRSVTVNDDDGSLLMVKALQRHQQSKELFRSDTKRRESMAPQFNELTFAREDQ</sequence>
<organism evidence="2 3">
    <name type="scientific">Pseudocercospora eumusae</name>
    <dbReference type="NCBI Taxonomy" id="321146"/>
    <lineage>
        <taxon>Eukaryota</taxon>
        <taxon>Fungi</taxon>
        <taxon>Dikarya</taxon>
        <taxon>Ascomycota</taxon>
        <taxon>Pezizomycotina</taxon>
        <taxon>Dothideomycetes</taxon>
        <taxon>Dothideomycetidae</taxon>
        <taxon>Mycosphaerellales</taxon>
        <taxon>Mycosphaerellaceae</taxon>
        <taxon>Pseudocercospora</taxon>
    </lineage>
</organism>
<comment type="caution">
    <text evidence="2">The sequence shown here is derived from an EMBL/GenBank/DDBJ whole genome shotgun (WGS) entry which is preliminary data.</text>
</comment>
<keyword evidence="3" id="KW-1185">Reference proteome</keyword>
<feature type="compositionally biased region" description="Low complexity" evidence="1">
    <location>
        <begin position="76"/>
        <end position="92"/>
    </location>
</feature>
<feature type="compositionally biased region" description="Pro residues" evidence="1">
    <location>
        <begin position="1"/>
        <end position="10"/>
    </location>
</feature>
<feature type="region of interest" description="Disordered" evidence="1">
    <location>
        <begin position="1"/>
        <end position="92"/>
    </location>
</feature>
<reference evidence="2 3" key="1">
    <citation type="submission" date="2015-07" db="EMBL/GenBank/DDBJ databases">
        <title>Comparative genomics of the Sigatoka disease complex on banana suggests a link between parallel evolutionary changes in Pseudocercospora fijiensis and Pseudocercospora eumusae and increased virulence on the banana host.</title>
        <authorList>
            <person name="Chang T.-C."/>
            <person name="Salvucci A."/>
            <person name="Crous P.W."/>
            <person name="Stergiopoulos I."/>
        </authorList>
    </citation>
    <scope>NUCLEOTIDE SEQUENCE [LARGE SCALE GENOMIC DNA]</scope>
    <source>
        <strain evidence="2 3">CBS 114824</strain>
    </source>
</reference>
<protein>
    <submittedName>
        <fullName evidence="2">Uncharacterized protein</fullName>
    </submittedName>
</protein>
<evidence type="ECO:0000313" key="2">
    <source>
        <dbReference type="EMBL" id="KXT00152.1"/>
    </source>
</evidence>